<proteinExistence type="predicted"/>
<feature type="transmembrane region" description="Helical" evidence="1">
    <location>
        <begin position="81"/>
        <end position="99"/>
    </location>
</feature>
<protein>
    <recommendedName>
        <fullName evidence="4">DUF3429 domain-containing protein</fullName>
    </recommendedName>
</protein>
<name>A0ABM9HIC9_9PROT</name>
<feature type="transmembrane region" description="Helical" evidence="1">
    <location>
        <begin position="137"/>
        <end position="157"/>
    </location>
</feature>
<comment type="caution">
    <text evidence="2">The sequence shown here is derived from an EMBL/GenBank/DDBJ whole genome shotgun (WGS) entry which is preliminary data.</text>
</comment>
<dbReference type="PANTHER" id="PTHR15887">
    <property type="entry name" value="TRANSMEMBRANE PROTEIN 69"/>
    <property type="match status" value="1"/>
</dbReference>
<dbReference type="PANTHER" id="PTHR15887:SF1">
    <property type="entry name" value="TRANSMEMBRANE PROTEIN 69"/>
    <property type="match status" value="1"/>
</dbReference>
<gene>
    <name evidence="2" type="ORF">R83534S58_LOCUS148</name>
</gene>
<keyword evidence="1" id="KW-0812">Transmembrane</keyword>
<keyword evidence="3" id="KW-1185">Reference proteome</keyword>
<evidence type="ECO:0000313" key="3">
    <source>
        <dbReference type="Proteomes" id="UP001154272"/>
    </source>
</evidence>
<feature type="transmembrane region" description="Helical" evidence="1">
    <location>
        <begin position="105"/>
        <end position="125"/>
    </location>
</feature>
<dbReference type="RefSeq" id="WP_282023047.1">
    <property type="nucleotide sequence ID" value="NZ_CAMXCH010000001.1"/>
</dbReference>
<dbReference type="InterPro" id="IPR021836">
    <property type="entry name" value="DUF3429"/>
</dbReference>
<dbReference type="EMBL" id="CAMXCH010000001">
    <property type="protein sequence ID" value="CAI3924540.1"/>
    <property type="molecule type" value="Genomic_DNA"/>
</dbReference>
<dbReference type="Proteomes" id="UP001154272">
    <property type="component" value="Unassembled WGS sequence"/>
</dbReference>
<evidence type="ECO:0000256" key="1">
    <source>
        <dbReference type="SAM" id="Phobius"/>
    </source>
</evidence>
<dbReference type="Pfam" id="PF11911">
    <property type="entry name" value="DUF3429"/>
    <property type="match status" value="1"/>
</dbReference>
<accession>A0ABM9HIC9</accession>
<evidence type="ECO:0000313" key="2">
    <source>
        <dbReference type="EMBL" id="CAI3924540.1"/>
    </source>
</evidence>
<feature type="transmembrane region" description="Helical" evidence="1">
    <location>
        <begin position="7"/>
        <end position="30"/>
    </location>
</feature>
<keyword evidence="1" id="KW-0472">Membrane</keyword>
<sequence length="159" mass="17927">MKRMPLIFFLLGVLSPVPLVIMAFMMMFYSPQTALPILEPSFVGYAAIMLAFIGGINWILAMQKPVILLDNDTNNISKKRLLIAVVPCLFAQFAIICTANQKWAIALFLLIIGFATTLFLERNAYLQTEQPIGYRSIRWLTTLVIQLCLVGAIVFRAPW</sequence>
<organism evidence="2 3">
    <name type="scientific">Commensalibacter papalotli</name>
    <name type="common">ex Botero et al. 2024</name>
    <dbReference type="NCBI Taxonomy" id="2972766"/>
    <lineage>
        <taxon>Bacteria</taxon>
        <taxon>Pseudomonadati</taxon>
        <taxon>Pseudomonadota</taxon>
        <taxon>Alphaproteobacteria</taxon>
        <taxon>Acetobacterales</taxon>
        <taxon>Acetobacteraceae</taxon>
    </lineage>
</organism>
<reference evidence="2" key="1">
    <citation type="submission" date="2022-10" db="EMBL/GenBank/DDBJ databases">
        <authorList>
            <person name="Botero Cardona J."/>
        </authorList>
    </citation>
    <scope>NUCLEOTIDE SEQUENCE</scope>
    <source>
        <strain evidence="2">R-83534</strain>
    </source>
</reference>
<feature type="transmembrane region" description="Helical" evidence="1">
    <location>
        <begin position="42"/>
        <end position="60"/>
    </location>
</feature>
<keyword evidence="1" id="KW-1133">Transmembrane helix</keyword>
<evidence type="ECO:0008006" key="4">
    <source>
        <dbReference type="Google" id="ProtNLM"/>
    </source>
</evidence>